<evidence type="ECO:0000313" key="3">
    <source>
        <dbReference type="Proteomes" id="UP001519362"/>
    </source>
</evidence>
<feature type="transmembrane region" description="Helical" evidence="1">
    <location>
        <begin position="150"/>
        <end position="171"/>
    </location>
</feature>
<dbReference type="EMBL" id="JAGIOL010000002">
    <property type="protein sequence ID" value="MBP2437903.1"/>
    <property type="molecule type" value="Genomic_DNA"/>
</dbReference>
<feature type="transmembrane region" description="Helical" evidence="1">
    <location>
        <begin position="212"/>
        <end position="236"/>
    </location>
</feature>
<evidence type="ECO:0000313" key="2">
    <source>
        <dbReference type="EMBL" id="MBP2437903.1"/>
    </source>
</evidence>
<reference evidence="2 3" key="1">
    <citation type="submission" date="2021-03" db="EMBL/GenBank/DDBJ databases">
        <title>Sequencing the genomes of 1000 actinobacteria strains.</title>
        <authorList>
            <person name="Klenk H.-P."/>
        </authorList>
    </citation>
    <scope>NUCLEOTIDE SEQUENCE [LARGE SCALE GENOMIC DNA]</scope>
    <source>
        <strain evidence="2 3">DSM 24221</strain>
    </source>
</reference>
<comment type="caution">
    <text evidence="2">The sequence shown here is derived from an EMBL/GenBank/DDBJ whole genome shotgun (WGS) entry which is preliminary data.</text>
</comment>
<organism evidence="2 3">
    <name type="scientific">Microbacterium amylolyticum</name>
    <dbReference type="NCBI Taxonomy" id="936337"/>
    <lineage>
        <taxon>Bacteria</taxon>
        <taxon>Bacillati</taxon>
        <taxon>Actinomycetota</taxon>
        <taxon>Actinomycetes</taxon>
        <taxon>Micrococcales</taxon>
        <taxon>Microbacteriaceae</taxon>
        <taxon>Microbacterium</taxon>
    </lineage>
</organism>
<feature type="transmembrane region" description="Helical" evidence="1">
    <location>
        <begin position="183"/>
        <end position="200"/>
    </location>
</feature>
<feature type="transmembrane region" description="Helical" evidence="1">
    <location>
        <begin position="248"/>
        <end position="266"/>
    </location>
</feature>
<keyword evidence="1" id="KW-0812">Transmembrane</keyword>
<keyword evidence="1" id="KW-1133">Transmembrane helix</keyword>
<evidence type="ECO:0000256" key="1">
    <source>
        <dbReference type="SAM" id="Phobius"/>
    </source>
</evidence>
<proteinExistence type="predicted"/>
<evidence type="ECO:0008006" key="4">
    <source>
        <dbReference type="Google" id="ProtNLM"/>
    </source>
</evidence>
<keyword evidence="3" id="KW-1185">Reference proteome</keyword>
<name>A0ABS4ZLM6_9MICO</name>
<feature type="transmembrane region" description="Helical" evidence="1">
    <location>
        <begin position="44"/>
        <end position="63"/>
    </location>
</feature>
<keyword evidence="1" id="KW-0472">Membrane</keyword>
<sequence length="317" mass="33458">MNEGTARLMLGGIVGLGDFSADVIVNAFDKPISNADWGVAFDQWGMWAGAMILFVAIVMLYQIGIGVIMQNRRRIGAAVLGGVLAVPIAALAVVMMARLVSAVDGTSQRVLETIQGGEMGLALIQTLGLNPDLGEFEKDSAVHAMVTDTIAAQSIAGFLPALVLTLLMMIAGMFLDMAMSFRTIALLILAALAPIALMMIGQGKLSAWAEKWFVLVAGLILMKPLVIGIIALVIGLSSSGGGRTFSELLVSVLIIFFCAFAPFWVVKLIDFTGSEVGSAMANRPSMRAGGARVSSVSNNRMTKAITSAMSRVFRRGK</sequence>
<dbReference type="Proteomes" id="UP001519362">
    <property type="component" value="Unassembled WGS sequence"/>
</dbReference>
<protein>
    <recommendedName>
        <fullName evidence="4">TrbL/VirB6 plasmid conjugal transfer protein</fullName>
    </recommendedName>
</protein>
<dbReference type="RefSeq" id="WP_165137978.1">
    <property type="nucleotide sequence ID" value="NZ_CP049254.1"/>
</dbReference>
<gene>
    <name evidence="2" type="ORF">JOF34_002547</name>
</gene>
<accession>A0ABS4ZLM6</accession>
<feature type="transmembrane region" description="Helical" evidence="1">
    <location>
        <begin position="75"/>
        <end position="97"/>
    </location>
</feature>